<evidence type="ECO:0000313" key="1">
    <source>
        <dbReference type="EMBL" id="SDD83165.1"/>
    </source>
</evidence>
<dbReference type="GO" id="GO:0005829">
    <property type="term" value="C:cytosol"/>
    <property type="evidence" value="ECO:0007669"/>
    <property type="project" value="TreeGrafter"/>
</dbReference>
<dbReference type="Pfam" id="PF06167">
    <property type="entry name" value="Peptidase_M90"/>
    <property type="match status" value="1"/>
</dbReference>
<dbReference type="GO" id="GO:0004177">
    <property type="term" value="F:aminopeptidase activity"/>
    <property type="evidence" value="ECO:0007669"/>
    <property type="project" value="TreeGrafter"/>
</dbReference>
<gene>
    <name evidence="1" type="ORF">SAMN04488509_10836</name>
</gene>
<dbReference type="InterPro" id="IPR010384">
    <property type="entry name" value="MtfA_fam"/>
</dbReference>
<accession>A0A1G6Y0J7</accession>
<dbReference type="GO" id="GO:0008237">
    <property type="term" value="F:metallopeptidase activity"/>
    <property type="evidence" value="ECO:0007669"/>
    <property type="project" value="InterPro"/>
</dbReference>
<dbReference type="PANTHER" id="PTHR30164:SF2">
    <property type="entry name" value="PROTEIN MTFA"/>
    <property type="match status" value="1"/>
</dbReference>
<name>A0A1G6Y0J7_9GAMM</name>
<dbReference type="Proteomes" id="UP000199603">
    <property type="component" value="Unassembled WGS sequence"/>
</dbReference>
<dbReference type="InterPro" id="IPR024079">
    <property type="entry name" value="MetalloPept_cat_dom_sf"/>
</dbReference>
<proteinExistence type="predicted"/>
<dbReference type="SUPFAM" id="SSF55486">
    <property type="entry name" value="Metalloproteases ('zincins'), catalytic domain"/>
    <property type="match status" value="1"/>
</dbReference>
<dbReference type="OrthoDB" id="9786424at2"/>
<dbReference type="STRING" id="265719.SAMN04488509_10836"/>
<reference evidence="1 2" key="1">
    <citation type="submission" date="2016-10" db="EMBL/GenBank/DDBJ databases">
        <authorList>
            <person name="de Groot N.N."/>
        </authorList>
    </citation>
    <scope>NUCLEOTIDE SEQUENCE [LARGE SCALE GENOMIC DNA]</scope>
    <source>
        <strain evidence="1 2">DSM 16957</strain>
    </source>
</reference>
<evidence type="ECO:0000313" key="2">
    <source>
        <dbReference type="Proteomes" id="UP000199603"/>
    </source>
</evidence>
<dbReference type="InterPro" id="IPR042252">
    <property type="entry name" value="MtfA_N"/>
</dbReference>
<dbReference type="AlphaFoldDB" id="A0A1G6Y0J7"/>
<dbReference type="Gene3D" id="1.10.472.150">
    <property type="entry name" value="Glucose-regulated metallo-peptidase M90, N-terminal domain"/>
    <property type="match status" value="1"/>
</dbReference>
<keyword evidence="2" id="KW-1185">Reference proteome</keyword>
<organism evidence="1 2">
    <name type="scientific">Aquimonas voraii</name>
    <dbReference type="NCBI Taxonomy" id="265719"/>
    <lineage>
        <taxon>Bacteria</taxon>
        <taxon>Pseudomonadati</taxon>
        <taxon>Pseudomonadota</taxon>
        <taxon>Gammaproteobacteria</taxon>
        <taxon>Lysobacterales</taxon>
        <taxon>Lysobacteraceae</taxon>
        <taxon>Aquimonas</taxon>
    </lineage>
</organism>
<sequence>MLSRWWSGRRARETLSATIFESVSARCALIAGLDPASQGRLRALAGSFLQRKAITPVHGLELGDRERALIASLCCLPILNLGGHWLGGWHEVVVYPGAFRVRRSQLDEPTGVLHEWDEELAGEAWSEGPLILSWEDVLLDLDEPAEGCNVVAHEIAHKLDLRDGVLDGTPPLPAARQRAWARDFQAAFDALCAEVQAERETRIDPYAATAPEEFFAVVSEYHFSAPEVLRDALPTVAEHLAAFYGPSPAELAPEPPALQPE</sequence>
<protein>
    <recommendedName>
        <fullName evidence="3">Zinc-dependent peptidase</fullName>
    </recommendedName>
</protein>
<dbReference type="RefSeq" id="WP_091243405.1">
    <property type="nucleotide sequence ID" value="NZ_FNAG01000008.1"/>
</dbReference>
<dbReference type="PANTHER" id="PTHR30164">
    <property type="entry name" value="MTFA PEPTIDASE"/>
    <property type="match status" value="1"/>
</dbReference>
<dbReference type="CDD" id="cd20169">
    <property type="entry name" value="Peptidase_M90_mtfA"/>
    <property type="match status" value="1"/>
</dbReference>
<evidence type="ECO:0008006" key="3">
    <source>
        <dbReference type="Google" id="ProtNLM"/>
    </source>
</evidence>
<dbReference type="EMBL" id="FNAG01000008">
    <property type="protein sequence ID" value="SDD83165.1"/>
    <property type="molecule type" value="Genomic_DNA"/>
</dbReference>
<dbReference type="Gene3D" id="3.40.390.10">
    <property type="entry name" value="Collagenase (Catalytic Domain)"/>
    <property type="match status" value="1"/>
</dbReference>